<reference evidence="1 2" key="1">
    <citation type="journal article" date="2016" name="PLoS ONE">
        <title>Complete Genome Sequence and Comparative Genomics of a Novel Myxobacterium Myxococcus hansupus.</title>
        <authorList>
            <person name="Sharma G."/>
            <person name="Narwani T."/>
            <person name="Subramanian S."/>
        </authorList>
    </citation>
    <scope>NUCLEOTIDE SEQUENCE [LARGE SCALE GENOMIC DNA]</scope>
    <source>
        <strain evidence="2">mixupus</strain>
    </source>
</reference>
<evidence type="ECO:0000313" key="1">
    <source>
        <dbReference type="EMBL" id="AKQ66980.1"/>
    </source>
</evidence>
<organism evidence="1 2">
    <name type="scientific">Pseudomyxococcus hansupus</name>
    <dbReference type="NCBI Taxonomy" id="1297742"/>
    <lineage>
        <taxon>Bacteria</taxon>
        <taxon>Pseudomonadati</taxon>
        <taxon>Myxococcota</taxon>
        <taxon>Myxococcia</taxon>
        <taxon>Myxococcales</taxon>
        <taxon>Cystobacterineae</taxon>
        <taxon>Myxococcaceae</taxon>
        <taxon>Pseudomyxococcus</taxon>
    </lineage>
</organism>
<protein>
    <submittedName>
        <fullName evidence="1">Uncharacterized protein</fullName>
    </submittedName>
</protein>
<sequence>MTREPTTSPRAERVKSGAQSRWVAGCTVWVHPQTAAHPSAMAPTAARFE</sequence>
<dbReference type="AlphaFoldDB" id="A0A0H4X053"/>
<dbReference type="KEGG" id="mym:A176_003892"/>
<evidence type="ECO:0000313" key="2">
    <source>
        <dbReference type="Proteomes" id="UP000009026"/>
    </source>
</evidence>
<dbReference type="STRING" id="1297742.A176_003892"/>
<dbReference type="Proteomes" id="UP000009026">
    <property type="component" value="Chromosome"/>
</dbReference>
<proteinExistence type="predicted"/>
<keyword evidence="2" id="KW-1185">Reference proteome</keyword>
<name>A0A0H4X053_9BACT</name>
<dbReference type="PATRIC" id="fig|1297742.4.peg.3933"/>
<accession>A0A0H4X053</accession>
<dbReference type="EMBL" id="CP012109">
    <property type="protein sequence ID" value="AKQ66980.1"/>
    <property type="molecule type" value="Genomic_DNA"/>
</dbReference>
<gene>
    <name evidence="1" type="ORF">A176_003892</name>
</gene>